<proteinExistence type="predicted"/>
<dbReference type="OrthoDB" id="6904221at2"/>
<dbReference type="RefSeq" id="WP_119893813.1">
    <property type="nucleotide sequence ID" value="NZ_CP032419.1"/>
</dbReference>
<dbReference type="Proteomes" id="UP000265560">
    <property type="component" value="Chromosome"/>
</dbReference>
<feature type="chain" id="PRO_5017408595" evidence="2">
    <location>
        <begin position="31"/>
        <end position="100"/>
    </location>
</feature>
<gene>
    <name evidence="3" type="ORF">D3880_12745</name>
</gene>
<evidence type="ECO:0000313" key="3">
    <source>
        <dbReference type="EMBL" id="AYC33166.1"/>
    </source>
</evidence>
<name>A0A385Z256_9PSED</name>
<dbReference type="KEGG" id="pcav:D3880_12745"/>
<reference evidence="4" key="1">
    <citation type="submission" date="2018-09" db="EMBL/GenBank/DDBJ databases">
        <authorList>
            <person name="Zhu H."/>
        </authorList>
    </citation>
    <scope>NUCLEOTIDE SEQUENCE [LARGE SCALE GENOMIC DNA]</scope>
    <source>
        <strain evidence="4">K2W31S-8</strain>
    </source>
</reference>
<accession>A0A385Z256</accession>
<protein>
    <submittedName>
        <fullName evidence="3">Copper resistance protein CopB</fullName>
    </submittedName>
</protein>
<evidence type="ECO:0000256" key="1">
    <source>
        <dbReference type="SAM" id="MobiDB-lite"/>
    </source>
</evidence>
<feature type="compositionally biased region" description="Basic and acidic residues" evidence="1">
    <location>
        <begin position="71"/>
        <end position="100"/>
    </location>
</feature>
<dbReference type="InterPro" id="IPR006311">
    <property type="entry name" value="TAT_signal"/>
</dbReference>
<keyword evidence="4" id="KW-1185">Reference proteome</keyword>
<evidence type="ECO:0000313" key="4">
    <source>
        <dbReference type="Proteomes" id="UP000265560"/>
    </source>
</evidence>
<dbReference type="EMBL" id="CP032419">
    <property type="protein sequence ID" value="AYC33166.1"/>
    <property type="molecule type" value="Genomic_DNA"/>
</dbReference>
<feature type="signal peptide" evidence="2">
    <location>
        <begin position="1"/>
        <end position="30"/>
    </location>
</feature>
<organism evidence="3 4">
    <name type="scientific">Pseudomonas cavernae</name>
    <dbReference type="NCBI Taxonomy" id="2320867"/>
    <lineage>
        <taxon>Bacteria</taxon>
        <taxon>Pseudomonadati</taxon>
        <taxon>Pseudomonadota</taxon>
        <taxon>Gammaproteobacteria</taxon>
        <taxon>Pseudomonadales</taxon>
        <taxon>Pseudomonadaceae</taxon>
        <taxon>Pseudomonas</taxon>
    </lineage>
</organism>
<keyword evidence="2" id="KW-0732">Signal</keyword>
<feature type="compositionally biased region" description="Basic and acidic residues" evidence="1">
    <location>
        <begin position="47"/>
        <end position="63"/>
    </location>
</feature>
<sequence length="100" mass="10808">MSNYLNRKTLIGGALSVGLMAALLVPAAMAGEKTLADHQKGQAAESQKMDHSQMNHGQMDHSKMMQSMGHDGMDHSKMAHGSMNHEPKANQAAADRDHDQ</sequence>
<dbReference type="AlphaFoldDB" id="A0A385Z256"/>
<evidence type="ECO:0000256" key="2">
    <source>
        <dbReference type="SAM" id="SignalP"/>
    </source>
</evidence>
<feature type="region of interest" description="Disordered" evidence="1">
    <location>
        <begin position="33"/>
        <end position="100"/>
    </location>
</feature>
<dbReference type="PROSITE" id="PS51318">
    <property type="entry name" value="TAT"/>
    <property type="match status" value="1"/>
</dbReference>